<reference evidence="6 7" key="1">
    <citation type="submission" date="2023-09" db="EMBL/GenBank/DDBJ databases">
        <authorList>
            <person name="Rey-Velasco X."/>
        </authorList>
    </citation>
    <scope>NUCLEOTIDE SEQUENCE [LARGE SCALE GENOMIC DNA]</scope>
    <source>
        <strain evidence="6 7">P117</strain>
    </source>
</reference>
<sequence length="324" mass="35959">MEALTEDDEKHNNCRVMVVDDNEIELKLYANGLSKHFTMVFAKSSCEAWDLLNRAPLPDAIILDIVMPNEDGIELCDRIKENRFTRDIPIIFLSALSSPTIKSQAFEVGGADFVTKPPIVSELIARIKRHVAVYRKTKRLESLIFIDPLTHLPNASKFREVLKQEWSRCSRYWHHLSLILVKVENMTLYRESYGKDEYYSLTASIADGLSSIGSRPGDLFASIGSDCFALLLSDCSLEGANLKAEQIMAKFAHPNFIVNQQVGANSIDCTVAVAVAAPAGGGESEQLFQSADDLLFEAQQNGVGKIYKKEEILGIDGLNNTNTP</sequence>
<dbReference type="CDD" id="cd01949">
    <property type="entry name" value="GGDEF"/>
    <property type="match status" value="1"/>
</dbReference>
<gene>
    <name evidence="6" type="ORF">RM552_10530</name>
</gene>
<dbReference type="InterPro" id="IPR000160">
    <property type="entry name" value="GGDEF_dom"/>
</dbReference>
<accession>A0ABU2ZS96</accession>
<protein>
    <submittedName>
        <fullName evidence="6">Response regulator</fullName>
    </submittedName>
</protein>
<dbReference type="RefSeq" id="WP_311368791.1">
    <property type="nucleotide sequence ID" value="NZ_JAVRHX010000002.1"/>
</dbReference>
<evidence type="ECO:0000256" key="1">
    <source>
        <dbReference type="ARBA" id="ARBA00022553"/>
    </source>
</evidence>
<feature type="modified residue" description="4-aspartylphosphate" evidence="3">
    <location>
        <position position="64"/>
    </location>
</feature>
<dbReference type="InterPro" id="IPR001789">
    <property type="entry name" value="Sig_transdc_resp-reg_receiver"/>
</dbReference>
<dbReference type="EMBL" id="JAVRHX010000002">
    <property type="protein sequence ID" value="MDT0595281.1"/>
    <property type="molecule type" value="Genomic_DNA"/>
</dbReference>
<keyword evidence="2" id="KW-0902">Two-component regulatory system</keyword>
<organism evidence="6 7">
    <name type="scientific">Glaciecola petra</name>
    <dbReference type="NCBI Taxonomy" id="3075602"/>
    <lineage>
        <taxon>Bacteria</taxon>
        <taxon>Pseudomonadati</taxon>
        <taxon>Pseudomonadota</taxon>
        <taxon>Gammaproteobacteria</taxon>
        <taxon>Alteromonadales</taxon>
        <taxon>Alteromonadaceae</taxon>
        <taxon>Glaciecola</taxon>
    </lineage>
</organism>
<dbReference type="InterPro" id="IPR029787">
    <property type="entry name" value="Nucleotide_cyclase"/>
</dbReference>
<dbReference type="Gene3D" id="3.30.70.270">
    <property type="match status" value="1"/>
</dbReference>
<proteinExistence type="predicted"/>
<keyword evidence="7" id="KW-1185">Reference proteome</keyword>
<dbReference type="PANTHER" id="PTHR44591:SF14">
    <property type="entry name" value="PROTEIN PILG"/>
    <property type="match status" value="1"/>
</dbReference>
<evidence type="ECO:0000256" key="2">
    <source>
        <dbReference type="ARBA" id="ARBA00023012"/>
    </source>
</evidence>
<dbReference type="PANTHER" id="PTHR44591">
    <property type="entry name" value="STRESS RESPONSE REGULATOR PROTEIN 1"/>
    <property type="match status" value="1"/>
</dbReference>
<dbReference type="Gene3D" id="3.40.50.2300">
    <property type="match status" value="1"/>
</dbReference>
<dbReference type="Pfam" id="PF00990">
    <property type="entry name" value="GGDEF"/>
    <property type="match status" value="1"/>
</dbReference>
<keyword evidence="1 3" id="KW-0597">Phosphoprotein</keyword>
<dbReference type="PROSITE" id="PS50887">
    <property type="entry name" value="GGDEF"/>
    <property type="match status" value="1"/>
</dbReference>
<comment type="caution">
    <text evidence="6">The sequence shown here is derived from an EMBL/GenBank/DDBJ whole genome shotgun (WGS) entry which is preliminary data.</text>
</comment>
<evidence type="ECO:0000259" key="5">
    <source>
        <dbReference type="PROSITE" id="PS50887"/>
    </source>
</evidence>
<dbReference type="InterPro" id="IPR043128">
    <property type="entry name" value="Rev_trsase/Diguanyl_cyclase"/>
</dbReference>
<dbReference type="InterPro" id="IPR011006">
    <property type="entry name" value="CheY-like_superfamily"/>
</dbReference>
<evidence type="ECO:0000259" key="4">
    <source>
        <dbReference type="PROSITE" id="PS50110"/>
    </source>
</evidence>
<dbReference type="InterPro" id="IPR050595">
    <property type="entry name" value="Bact_response_regulator"/>
</dbReference>
<dbReference type="Pfam" id="PF00072">
    <property type="entry name" value="Response_reg"/>
    <property type="match status" value="1"/>
</dbReference>
<dbReference type="NCBIfam" id="TIGR00254">
    <property type="entry name" value="GGDEF"/>
    <property type="match status" value="1"/>
</dbReference>
<feature type="domain" description="Response regulatory" evidence="4">
    <location>
        <begin position="15"/>
        <end position="131"/>
    </location>
</feature>
<name>A0ABU2ZS96_9ALTE</name>
<evidence type="ECO:0000313" key="7">
    <source>
        <dbReference type="Proteomes" id="UP001253545"/>
    </source>
</evidence>
<dbReference type="Proteomes" id="UP001253545">
    <property type="component" value="Unassembled WGS sequence"/>
</dbReference>
<dbReference type="SMART" id="SM00448">
    <property type="entry name" value="REC"/>
    <property type="match status" value="1"/>
</dbReference>
<dbReference type="SUPFAM" id="SSF55073">
    <property type="entry name" value="Nucleotide cyclase"/>
    <property type="match status" value="1"/>
</dbReference>
<dbReference type="PROSITE" id="PS50110">
    <property type="entry name" value="RESPONSE_REGULATORY"/>
    <property type="match status" value="1"/>
</dbReference>
<dbReference type="SMART" id="SM00267">
    <property type="entry name" value="GGDEF"/>
    <property type="match status" value="1"/>
</dbReference>
<feature type="domain" description="GGDEF" evidence="5">
    <location>
        <begin position="174"/>
        <end position="311"/>
    </location>
</feature>
<evidence type="ECO:0000256" key="3">
    <source>
        <dbReference type="PROSITE-ProRule" id="PRU00169"/>
    </source>
</evidence>
<evidence type="ECO:0000313" key="6">
    <source>
        <dbReference type="EMBL" id="MDT0595281.1"/>
    </source>
</evidence>
<dbReference type="SUPFAM" id="SSF52172">
    <property type="entry name" value="CheY-like"/>
    <property type="match status" value="1"/>
</dbReference>